<dbReference type="InterPro" id="IPR017972">
    <property type="entry name" value="Cyt_P450_CS"/>
</dbReference>
<dbReference type="PANTHER" id="PTHR46206">
    <property type="entry name" value="CYTOCHROME P450"/>
    <property type="match status" value="1"/>
</dbReference>
<dbReference type="Pfam" id="PF00067">
    <property type="entry name" value="p450"/>
    <property type="match status" value="1"/>
</dbReference>
<dbReference type="OrthoDB" id="1844152at2759"/>
<dbReference type="EMBL" id="JAACLJ010000001">
    <property type="protein sequence ID" value="KAF4595698.1"/>
    <property type="molecule type" value="Genomic_DNA"/>
</dbReference>
<dbReference type="Proteomes" id="UP000562929">
    <property type="component" value="Unassembled WGS sequence"/>
</dbReference>
<dbReference type="InterPro" id="IPR036396">
    <property type="entry name" value="Cyt_P450_sf"/>
</dbReference>
<dbReference type="GO" id="GO:0004497">
    <property type="term" value="F:monooxygenase activity"/>
    <property type="evidence" value="ECO:0007669"/>
    <property type="project" value="UniProtKB-KW"/>
</dbReference>
<dbReference type="Gene3D" id="1.10.630.10">
    <property type="entry name" value="Cytochrome P450"/>
    <property type="match status" value="1"/>
</dbReference>
<keyword evidence="8" id="KW-1185">Reference proteome</keyword>
<dbReference type="SUPFAM" id="SSF48264">
    <property type="entry name" value="Cytochrome P450"/>
    <property type="match status" value="1"/>
</dbReference>
<dbReference type="GO" id="GO:0005506">
    <property type="term" value="F:iron ion binding"/>
    <property type="evidence" value="ECO:0007669"/>
    <property type="project" value="InterPro"/>
</dbReference>
<dbReference type="AlphaFoldDB" id="A0A8H4QDU4"/>
<protein>
    <submittedName>
        <fullName evidence="7">Ent-kaurene oxidase</fullName>
    </submittedName>
</protein>
<dbReference type="PROSITE" id="PS00086">
    <property type="entry name" value="CYTOCHROME_P450"/>
    <property type="match status" value="1"/>
</dbReference>
<organism evidence="7 8">
    <name type="scientific">Ophiocordyceps camponoti-floridani</name>
    <dbReference type="NCBI Taxonomy" id="2030778"/>
    <lineage>
        <taxon>Eukaryota</taxon>
        <taxon>Fungi</taxon>
        <taxon>Dikarya</taxon>
        <taxon>Ascomycota</taxon>
        <taxon>Pezizomycotina</taxon>
        <taxon>Sordariomycetes</taxon>
        <taxon>Hypocreomycetidae</taxon>
        <taxon>Hypocreales</taxon>
        <taxon>Ophiocordycipitaceae</taxon>
        <taxon>Ophiocordyceps</taxon>
    </lineage>
</organism>
<keyword evidence="4 6" id="KW-0560">Oxidoreductase</keyword>
<dbReference type="GO" id="GO:0020037">
    <property type="term" value="F:heme binding"/>
    <property type="evidence" value="ECO:0007669"/>
    <property type="project" value="InterPro"/>
</dbReference>
<keyword evidence="5 6" id="KW-0408">Iron</keyword>
<accession>A0A8H4QDU4</accession>
<keyword evidence="6" id="KW-0349">Heme</keyword>
<keyword evidence="3 6" id="KW-0479">Metal-binding</keyword>
<evidence type="ECO:0000256" key="3">
    <source>
        <dbReference type="ARBA" id="ARBA00022723"/>
    </source>
</evidence>
<evidence type="ECO:0000256" key="6">
    <source>
        <dbReference type="RuleBase" id="RU000461"/>
    </source>
</evidence>
<gene>
    <name evidence="7" type="ORF">GQ602_001311</name>
</gene>
<sequence length="233" mass="26249">MIRLAISEQKPWLLDPAHGPSDGLGWSKPALQSPIRLDSSIRESRRLSNFSDTLLERVVASPAGLVLPRSDCVLPPGIHLTVNLEGAHHDESLYRNALAYNPLRYARLRRRWQWSVPATDMSPFGHGRHACPGRFFVAHELKLITAYLLRNYVFRLGGGGGEASATLDWAAYRATDGGLYRGEEEEEEEEEEQGGHACLLRVFDSLCDLLSRLIFIRMRRFGLRTSRDKLILG</sequence>
<evidence type="ECO:0000256" key="2">
    <source>
        <dbReference type="ARBA" id="ARBA00010617"/>
    </source>
</evidence>
<reference evidence="7 8" key="1">
    <citation type="journal article" date="2020" name="G3 (Bethesda)">
        <title>Genetic Underpinnings of Host Manipulation by Ophiocordyceps as Revealed by Comparative Transcriptomics.</title>
        <authorList>
            <person name="Will I."/>
            <person name="Das B."/>
            <person name="Trinh T."/>
            <person name="Brachmann A."/>
            <person name="Ohm R.A."/>
            <person name="de Bekker C."/>
        </authorList>
    </citation>
    <scope>NUCLEOTIDE SEQUENCE [LARGE SCALE GENOMIC DNA]</scope>
    <source>
        <strain evidence="7 8">EC05</strain>
    </source>
</reference>
<comment type="cofactor">
    <cofactor evidence="1">
        <name>heme</name>
        <dbReference type="ChEBI" id="CHEBI:30413"/>
    </cofactor>
</comment>
<evidence type="ECO:0000256" key="1">
    <source>
        <dbReference type="ARBA" id="ARBA00001971"/>
    </source>
</evidence>
<evidence type="ECO:0000313" key="7">
    <source>
        <dbReference type="EMBL" id="KAF4595698.1"/>
    </source>
</evidence>
<proteinExistence type="inferred from homology"/>
<comment type="caution">
    <text evidence="7">The sequence shown here is derived from an EMBL/GenBank/DDBJ whole genome shotgun (WGS) entry which is preliminary data.</text>
</comment>
<name>A0A8H4QDU4_9HYPO</name>
<comment type="similarity">
    <text evidence="2 6">Belongs to the cytochrome P450 family.</text>
</comment>
<keyword evidence="6" id="KW-0503">Monooxygenase</keyword>
<evidence type="ECO:0000313" key="8">
    <source>
        <dbReference type="Proteomes" id="UP000562929"/>
    </source>
</evidence>
<evidence type="ECO:0000256" key="4">
    <source>
        <dbReference type="ARBA" id="ARBA00023002"/>
    </source>
</evidence>
<evidence type="ECO:0000256" key="5">
    <source>
        <dbReference type="ARBA" id="ARBA00023004"/>
    </source>
</evidence>
<dbReference type="GO" id="GO:0016705">
    <property type="term" value="F:oxidoreductase activity, acting on paired donors, with incorporation or reduction of molecular oxygen"/>
    <property type="evidence" value="ECO:0007669"/>
    <property type="project" value="InterPro"/>
</dbReference>
<dbReference type="InterPro" id="IPR001128">
    <property type="entry name" value="Cyt_P450"/>
</dbReference>